<sequence length="74" mass="8500">MDSDDWYDLNDKVSEFSDAAIQVLVSYGLMETTIESETALHNRKTKIKTDYAVTQLGHNFIEFALDLPADWEGW</sequence>
<dbReference type="Proteomes" id="UP000244870">
    <property type="component" value="Chromosome"/>
</dbReference>
<accession>A0A2S1KRN3</accession>
<gene>
    <name evidence="1" type="ORF">B6254_1229</name>
</gene>
<protein>
    <submittedName>
        <fullName evidence="1">Uncharacterized protein</fullName>
    </submittedName>
</protein>
<dbReference type="EMBL" id="CP020928">
    <property type="protein sequence ID" value="AWF95634.1"/>
    <property type="molecule type" value="Genomic_DNA"/>
</dbReference>
<evidence type="ECO:0000313" key="1">
    <source>
        <dbReference type="EMBL" id="AWF95634.1"/>
    </source>
</evidence>
<proteinExistence type="predicted"/>
<dbReference type="AlphaFoldDB" id="A0A2S1KRN3"/>
<evidence type="ECO:0000313" key="2">
    <source>
        <dbReference type="Proteomes" id="UP000244870"/>
    </source>
</evidence>
<organism evidence="1 2">
    <name type="scientific">Weissella cibaria</name>
    <dbReference type="NCBI Taxonomy" id="137591"/>
    <lineage>
        <taxon>Bacteria</taxon>
        <taxon>Bacillati</taxon>
        <taxon>Bacillota</taxon>
        <taxon>Bacilli</taxon>
        <taxon>Lactobacillales</taxon>
        <taxon>Lactobacillaceae</taxon>
        <taxon>Weissella</taxon>
    </lineage>
</organism>
<name>A0A2S1KRN3_9LACO</name>
<dbReference type="RefSeq" id="WP_145465307.1">
    <property type="nucleotide sequence ID" value="NZ_CP020928.1"/>
</dbReference>
<reference evidence="1 2" key="1">
    <citation type="submission" date="2017-04" db="EMBL/GenBank/DDBJ databases">
        <title>Weissella cibaria strain m2 complete genome.</title>
        <authorList>
            <person name="Pan Q."/>
            <person name="Tan M."/>
            <person name="Yao F."/>
            <person name="Su S."/>
        </authorList>
    </citation>
    <scope>NUCLEOTIDE SEQUENCE [LARGE SCALE GENOMIC DNA]</scope>
    <source>
        <strain evidence="1 2">M2</strain>
    </source>
</reference>